<keyword evidence="1" id="KW-0560">Oxidoreductase</keyword>
<organism evidence="3">
    <name type="scientific">Desulfobacca acetoxidans</name>
    <dbReference type="NCBI Taxonomy" id="60893"/>
    <lineage>
        <taxon>Bacteria</taxon>
        <taxon>Pseudomonadati</taxon>
        <taxon>Thermodesulfobacteriota</taxon>
        <taxon>Desulfobaccia</taxon>
        <taxon>Desulfobaccales</taxon>
        <taxon>Desulfobaccaceae</taxon>
        <taxon>Desulfobacca</taxon>
    </lineage>
</organism>
<sequence>MALDFEDRLEKVQALAETLPRYKQDLMRLAAKNLKFTFQDTAYEVDITVDRLRLFEHTEFFLGRRKPLGGPGSTVAVMLSYNGSAWLNTVITSVYLVGNKVLAKFASRGEELMALTRTMYEPIFGRDITFYQGSGKSFIRDSLQDPNISAVIVFGFDENMLPYEEDFRRTGKKFVFEGPGVDPFIVLPDADLDKALNDLMKAKFSYSGQTCSAPKRIFIHRSIYDAFLEEFVARVRKLKVGAPEDPETDISPVASDLAVRRIKDQLKDAVEKKAKILLGGQIEGNVIYPTVIRDATDDMAGMREEVFGPVAFTSPFDIIPEVLARSRNHKYGLRAAVFGGPEAKKVGKALRGESYCHPVPAYTFGKFGTVAVNAPRSETWIGSLVTKAVGGYGYSGWIWETVDREFRLKQGPKLLSIETSVPMDSSQAESDSR</sequence>
<comment type="caution">
    <text evidence="3">The sequence shown here is derived from an EMBL/GenBank/DDBJ whole genome shotgun (WGS) entry which is preliminary data.</text>
</comment>
<reference evidence="3" key="1">
    <citation type="journal article" date="2020" name="mSystems">
        <title>Genome- and Community-Level Interaction Insights into Carbon Utilization and Element Cycling Functions of Hydrothermarchaeota in Hydrothermal Sediment.</title>
        <authorList>
            <person name="Zhou Z."/>
            <person name="Liu Y."/>
            <person name="Xu W."/>
            <person name="Pan J."/>
            <person name="Luo Z.H."/>
            <person name="Li M."/>
        </authorList>
    </citation>
    <scope>NUCLEOTIDE SEQUENCE [LARGE SCALE GENOMIC DNA]</scope>
    <source>
        <strain evidence="3">SpSt-767</strain>
    </source>
</reference>
<evidence type="ECO:0000256" key="1">
    <source>
        <dbReference type="ARBA" id="ARBA00023002"/>
    </source>
</evidence>
<dbReference type="PANTHER" id="PTHR11699">
    <property type="entry name" value="ALDEHYDE DEHYDROGENASE-RELATED"/>
    <property type="match status" value="1"/>
</dbReference>
<dbReference type="Pfam" id="PF00171">
    <property type="entry name" value="Aldedh"/>
    <property type="match status" value="1"/>
</dbReference>
<dbReference type="EMBL" id="DTGR01000036">
    <property type="protein sequence ID" value="HHS28532.1"/>
    <property type="molecule type" value="Genomic_DNA"/>
</dbReference>
<gene>
    <name evidence="3" type="ORF">ENV52_02370</name>
</gene>
<accession>A0A7V6A1G4</accession>
<feature type="domain" description="Aldehyde dehydrogenase" evidence="2">
    <location>
        <begin position="3"/>
        <end position="348"/>
    </location>
</feature>
<dbReference type="SUPFAM" id="SSF53720">
    <property type="entry name" value="ALDH-like"/>
    <property type="match status" value="1"/>
</dbReference>
<dbReference type="InterPro" id="IPR016162">
    <property type="entry name" value="Ald_DH_N"/>
</dbReference>
<evidence type="ECO:0000313" key="3">
    <source>
        <dbReference type="EMBL" id="HHS28532.1"/>
    </source>
</evidence>
<dbReference type="InterPro" id="IPR016161">
    <property type="entry name" value="Ald_DH/histidinol_DH"/>
</dbReference>
<dbReference type="GO" id="GO:0016620">
    <property type="term" value="F:oxidoreductase activity, acting on the aldehyde or oxo group of donors, NAD or NADP as acceptor"/>
    <property type="evidence" value="ECO:0007669"/>
    <property type="project" value="InterPro"/>
</dbReference>
<dbReference type="Gene3D" id="3.40.605.10">
    <property type="entry name" value="Aldehyde Dehydrogenase, Chain A, domain 1"/>
    <property type="match status" value="1"/>
</dbReference>
<dbReference type="InterPro" id="IPR015590">
    <property type="entry name" value="Aldehyde_DH_dom"/>
</dbReference>
<dbReference type="Gene3D" id="3.40.309.10">
    <property type="entry name" value="Aldehyde Dehydrogenase, Chain A, domain 2"/>
    <property type="match status" value="1"/>
</dbReference>
<dbReference type="InterPro" id="IPR016163">
    <property type="entry name" value="Ald_DH_C"/>
</dbReference>
<dbReference type="InterPro" id="IPR016160">
    <property type="entry name" value="Ald_DH_CS_CYS"/>
</dbReference>
<evidence type="ECO:0000259" key="2">
    <source>
        <dbReference type="Pfam" id="PF00171"/>
    </source>
</evidence>
<dbReference type="AlphaFoldDB" id="A0A7V6A1G4"/>
<protein>
    <submittedName>
        <fullName evidence="3">Aldehyde dehydrogenase family protein</fullName>
    </submittedName>
</protein>
<dbReference type="PROSITE" id="PS00070">
    <property type="entry name" value="ALDEHYDE_DEHYDR_CYS"/>
    <property type="match status" value="1"/>
</dbReference>
<name>A0A7V6A1G4_9BACT</name>
<proteinExistence type="predicted"/>